<sequence length="796" mass="85359">MITSSLKGLLLASFLALNAIGSPLNGVAAYQLKSSEPIPSPLVIPASQYFDGDDGAWSSLALRIGNPAQDVRVLVSTNSPQTLVVLPLGCTSEAISPIPSGCANARGGLFNNNLSTTWEDRGIFEINGDGVGFQADLGYSQAANFGLDSIGLGYISGTNGPTLDNQTIGAIATVSPFYTGVFGLGTQPVNFTTIGNSSAPSYFSSLWSEKLIPSLTWSYTAGAKYRLKAGQYAQLIFGGYDTSRFIPNSASFTLYPDVDRDIVVAVQTITYSGTQQVNLLPDPIYTFIESTDPNIWLPETACEEFEKAFGLSLDNTSGLYLINSTQYSLLTKTNPQVTFTLANSLVGGDTASIVLPFSAFTLPATYPFVPNDTYYFPLRKSANESQNTLGRAFLQEAYLTVDYERGNFTVSQCTWIDGATSEISSIISPTLIGNASTIPQGSPSVHSSNPTTKISTGVICGIVVMMVVAIAAGAFGGLRLYRRHKRPKSTTEIALRGNEENFPRDGTRMSPSPYGLSDFYQQDIKVPFVEAPGHETREPVELQSSDLNNQSDLTNLTNKPAEIFTKTPGDPNEDYATTARRMDSQRKFATASEMDTDSAVFELPGCIPLVEMNDESGYAVSSSSVKSPVSQKSSLKNSDSLISRNSSYKNRSPALSPVISAKSSSLRISTSQGRISPFVGLTRHSSFASNSDPIDRRSSPSSNREPPIEWNNLLRRTDTGNSGISGISEFSSFSENSIGTPLSTTSPTLERPPSIFKLTFSRPGKPVWSWIKAPATPSRASSNATSGTEGTESSKP</sequence>
<dbReference type="InterPro" id="IPR021109">
    <property type="entry name" value="Peptidase_aspartic_dom_sf"/>
</dbReference>
<evidence type="ECO:0000313" key="5">
    <source>
        <dbReference type="EMBL" id="KAA8563859.1"/>
    </source>
</evidence>
<dbReference type="AlphaFoldDB" id="A0A5M9J7K3"/>
<dbReference type="SUPFAM" id="SSF50630">
    <property type="entry name" value="Acid proteases"/>
    <property type="match status" value="1"/>
</dbReference>
<comment type="caution">
    <text evidence="5">The sequence shown here is derived from an EMBL/GenBank/DDBJ whole genome shotgun (WGS) entry which is preliminary data.</text>
</comment>
<feature type="domain" description="Peptidase A1" evidence="4">
    <location>
        <begin position="58"/>
        <end position="411"/>
    </location>
</feature>
<dbReference type="Proteomes" id="UP000322873">
    <property type="component" value="Unassembled WGS sequence"/>
</dbReference>
<keyword evidence="3" id="KW-0732">Signal</keyword>
<evidence type="ECO:0000256" key="2">
    <source>
        <dbReference type="SAM" id="Phobius"/>
    </source>
</evidence>
<gene>
    <name evidence="5" type="ORF">EYC84_011874</name>
</gene>
<evidence type="ECO:0000256" key="1">
    <source>
        <dbReference type="SAM" id="MobiDB-lite"/>
    </source>
</evidence>
<keyword evidence="2" id="KW-0472">Membrane</keyword>
<dbReference type="InterPro" id="IPR034164">
    <property type="entry name" value="Pepsin-like_dom"/>
</dbReference>
<keyword evidence="2" id="KW-0812">Transmembrane</keyword>
<evidence type="ECO:0000256" key="3">
    <source>
        <dbReference type="SAM" id="SignalP"/>
    </source>
</evidence>
<feature type="region of interest" description="Disordered" evidence="1">
    <location>
        <begin position="772"/>
        <end position="796"/>
    </location>
</feature>
<feature type="compositionally biased region" description="Polar residues" evidence="1">
    <location>
        <begin position="778"/>
        <end position="796"/>
    </location>
</feature>
<name>A0A5M9J7K3_MONFR</name>
<keyword evidence="6" id="KW-1185">Reference proteome</keyword>
<dbReference type="InterPro" id="IPR033121">
    <property type="entry name" value="PEPTIDASE_A1"/>
</dbReference>
<proteinExistence type="predicted"/>
<feature type="region of interest" description="Disordered" evidence="1">
    <location>
        <begin position="620"/>
        <end position="663"/>
    </location>
</feature>
<evidence type="ECO:0000313" key="6">
    <source>
        <dbReference type="Proteomes" id="UP000322873"/>
    </source>
</evidence>
<protein>
    <recommendedName>
        <fullName evidence="4">Peptidase A1 domain-containing protein</fullName>
    </recommendedName>
</protein>
<feature type="signal peptide" evidence="3">
    <location>
        <begin position="1"/>
        <end position="21"/>
    </location>
</feature>
<feature type="compositionally biased region" description="Low complexity" evidence="1">
    <location>
        <begin position="620"/>
        <end position="636"/>
    </location>
</feature>
<feature type="region of interest" description="Disordered" evidence="1">
    <location>
        <begin position="686"/>
        <end position="708"/>
    </location>
</feature>
<feature type="transmembrane region" description="Helical" evidence="2">
    <location>
        <begin position="454"/>
        <end position="478"/>
    </location>
</feature>
<organism evidence="5 6">
    <name type="scientific">Monilinia fructicola</name>
    <name type="common">Brown rot fungus</name>
    <name type="synonym">Ciboria fructicola</name>
    <dbReference type="NCBI Taxonomy" id="38448"/>
    <lineage>
        <taxon>Eukaryota</taxon>
        <taxon>Fungi</taxon>
        <taxon>Dikarya</taxon>
        <taxon>Ascomycota</taxon>
        <taxon>Pezizomycotina</taxon>
        <taxon>Leotiomycetes</taxon>
        <taxon>Helotiales</taxon>
        <taxon>Sclerotiniaceae</taxon>
        <taxon>Monilinia</taxon>
    </lineage>
</organism>
<dbReference type="Pfam" id="PF00026">
    <property type="entry name" value="Asp"/>
    <property type="match status" value="1"/>
</dbReference>
<keyword evidence="2" id="KW-1133">Transmembrane helix</keyword>
<dbReference type="EMBL" id="VICG01000016">
    <property type="protein sequence ID" value="KAA8563859.1"/>
    <property type="molecule type" value="Genomic_DNA"/>
</dbReference>
<dbReference type="Gene3D" id="2.40.70.10">
    <property type="entry name" value="Acid Proteases"/>
    <property type="match status" value="2"/>
</dbReference>
<accession>A0A5M9J7K3</accession>
<dbReference type="VEuPathDB" id="FungiDB:MFRU_036g00440"/>
<evidence type="ECO:0000259" key="4">
    <source>
        <dbReference type="PROSITE" id="PS51767"/>
    </source>
</evidence>
<dbReference type="CDD" id="cd05471">
    <property type="entry name" value="pepsin_like"/>
    <property type="match status" value="1"/>
</dbReference>
<dbReference type="OrthoDB" id="4074350at2759"/>
<reference evidence="5 6" key="1">
    <citation type="submission" date="2019-06" db="EMBL/GenBank/DDBJ databases">
        <title>Genome Sequence of the Brown Rot Fungal Pathogen Monilinia fructicola.</title>
        <authorList>
            <person name="De Miccolis Angelini R.M."/>
            <person name="Landi L."/>
            <person name="Abate D."/>
            <person name="Pollastro S."/>
            <person name="Romanazzi G."/>
            <person name="Faretra F."/>
        </authorList>
    </citation>
    <scope>NUCLEOTIDE SEQUENCE [LARGE SCALE GENOMIC DNA]</scope>
    <source>
        <strain evidence="5 6">Mfrc123</strain>
    </source>
</reference>
<feature type="chain" id="PRO_5024365422" description="Peptidase A1 domain-containing protein" evidence="3">
    <location>
        <begin position="22"/>
        <end position="796"/>
    </location>
</feature>
<feature type="compositionally biased region" description="Polar residues" evidence="1">
    <location>
        <begin position="637"/>
        <end position="650"/>
    </location>
</feature>
<dbReference type="PROSITE" id="PS51767">
    <property type="entry name" value="PEPTIDASE_A1"/>
    <property type="match status" value="1"/>
</dbReference>